<reference evidence="3" key="1">
    <citation type="journal article" date="2015" name="Nature">
        <title>Complex archaea that bridge the gap between prokaryotes and eukaryotes.</title>
        <authorList>
            <person name="Spang A."/>
            <person name="Saw J.H."/>
            <person name="Jorgensen S.L."/>
            <person name="Zaremba-Niedzwiedzka K."/>
            <person name="Martijn J."/>
            <person name="Lind A.E."/>
            <person name="van Eijk R."/>
            <person name="Schleper C."/>
            <person name="Guy L."/>
            <person name="Ettema T.J."/>
        </authorList>
    </citation>
    <scope>NUCLEOTIDE SEQUENCE</scope>
</reference>
<feature type="coiled-coil region" evidence="1">
    <location>
        <begin position="26"/>
        <end position="81"/>
    </location>
</feature>
<comment type="caution">
    <text evidence="3">The sequence shown here is derived from an EMBL/GenBank/DDBJ whole genome shotgun (WGS) entry which is preliminary data.</text>
</comment>
<feature type="domain" description="RecA-like C-terminal" evidence="2">
    <location>
        <begin position="74"/>
        <end position="128"/>
    </location>
</feature>
<dbReference type="Gene3D" id="3.30.250.10">
    <property type="entry name" value="RecA protein, C-terminal domain"/>
    <property type="match status" value="1"/>
</dbReference>
<sequence length="131" mass="15102">LKTENDISLKNLKSLKAEVEPKLRALKSTEERISKLYKEISEKEQKLLNLNVENKAILGVVEEKKRTVDKKEKEVINLAVNLGLIKKGGAWFTLPDDTKYQGLEKVRIALLENIKMYNELYNKIKTMMGLK</sequence>
<gene>
    <name evidence="3" type="ORF">LCGC14_2472620</name>
</gene>
<dbReference type="EMBL" id="LAZR01038760">
    <property type="protein sequence ID" value="KKL18725.1"/>
    <property type="molecule type" value="Genomic_DNA"/>
</dbReference>
<evidence type="ECO:0000259" key="2">
    <source>
        <dbReference type="Pfam" id="PF21096"/>
    </source>
</evidence>
<feature type="non-terminal residue" evidence="3">
    <location>
        <position position="1"/>
    </location>
</feature>
<dbReference type="SUPFAM" id="SSF54752">
    <property type="entry name" value="RecA protein, C-terminal domain"/>
    <property type="match status" value="1"/>
</dbReference>
<protein>
    <recommendedName>
        <fullName evidence="2">RecA-like C-terminal domain-containing protein</fullName>
    </recommendedName>
</protein>
<dbReference type="Pfam" id="PF21096">
    <property type="entry name" value="RecA_C"/>
    <property type="match status" value="1"/>
</dbReference>
<evidence type="ECO:0000313" key="3">
    <source>
        <dbReference type="EMBL" id="KKL18725.1"/>
    </source>
</evidence>
<proteinExistence type="predicted"/>
<evidence type="ECO:0000256" key="1">
    <source>
        <dbReference type="SAM" id="Coils"/>
    </source>
</evidence>
<keyword evidence="1" id="KW-0175">Coiled coil</keyword>
<organism evidence="3">
    <name type="scientific">marine sediment metagenome</name>
    <dbReference type="NCBI Taxonomy" id="412755"/>
    <lineage>
        <taxon>unclassified sequences</taxon>
        <taxon>metagenomes</taxon>
        <taxon>ecological metagenomes</taxon>
    </lineage>
</organism>
<dbReference type="AlphaFoldDB" id="A0A0F9BAQ3"/>
<name>A0A0F9BAQ3_9ZZZZ</name>
<accession>A0A0F9BAQ3</accession>
<dbReference type="InterPro" id="IPR049261">
    <property type="entry name" value="RecA-like_C"/>
</dbReference>
<dbReference type="InterPro" id="IPR023400">
    <property type="entry name" value="RecA_C_sf"/>
</dbReference>